<reference evidence="2" key="1">
    <citation type="submission" date="2021-01" db="EMBL/GenBank/DDBJ databases">
        <authorList>
            <person name="Corre E."/>
            <person name="Pelletier E."/>
            <person name="Niang G."/>
            <person name="Scheremetjew M."/>
            <person name="Finn R."/>
            <person name="Kale V."/>
            <person name="Holt S."/>
            <person name="Cochrane G."/>
            <person name="Meng A."/>
            <person name="Brown T."/>
            <person name="Cohen L."/>
        </authorList>
    </citation>
    <scope>NUCLEOTIDE SEQUENCE</scope>
    <source>
        <strain evidence="2">MM31A-1</strain>
    </source>
</reference>
<sequence length="182" mass="19614">MNMFHWNTPTYVDSKYRSPDCPGPGCCFDGDCFSAVVMKKVTLCAEGSEPPHIACNWIENSEEVGSCESTLVLESISAGLFGGGYWEDDTVFGPDNIQNWETYYLAALRMNGPANESYDTNQLVFDPPAGTDIAALQAGAHLTASSVLHPSELARMIESNRDSTTANQEGSMRGGASRGGKK</sequence>
<accession>A0A7S3V936</accession>
<organism evidence="2">
    <name type="scientific">Chaetoceros debilis</name>
    <dbReference type="NCBI Taxonomy" id="122233"/>
    <lineage>
        <taxon>Eukaryota</taxon>
        <taxon>Sar</taxon>
        <taxon>Stramenopiles</taxon>
        <taxon>Ochrophyta</taxon>
        <taxon>Bacillariophyta</taxon>
        <taxon>Coscinodiscophyceae</taxon>
        <taxon>Chaetocerotophycidae</taxon>
        <taxon>Chaetocerotales</taxon>
        <taxon>Chaetocerotaceae</taxon>
        <taxon>Chaetoceros</taxon>
    </lineage>
</organism>
<proteinExistence type="predicted"/>
<protein>
    <submittedName>
        <fullName evidence="2">Uncharacterized protein</fullName>
    </submittedName>
</protein>
<evidence type="ECO:0000256" key="1">
    <source>
        <dbReference type="SAM" id="MobiDB-lite"/>
    </source>
</evidence>
<evidence type="ECO:0000313" key="2">
    <source>
        <dbReference type="EMBL" id="CAE0464651.1"/>
    </source>
</evidence>
<feature type="region of interest" description="Disordered" evidence="1">
    <location>
        <begin position="159"/>
        <end position="182"/>
    </location>
</feature>
<dbReference type="EMBL" id="HBIO01012218">
    <property type="protein sequence ID" value="CAE0464651.1"/>
    <property type="molecule type" value="Transcribed_RNA"/>
</dbReference>
<gene>
    <name evidence="2" type="ORF">CDEB00056_LOCUS9492</name>
</gene>
<dbReference type="AlphaFoldDB" id="A0A7S3V936"/>
<feature type="compositionally biased region" description="Gly residues" evidence="1">
    <location>
        <begin position="172"/>
        <end position="182"/>
    </location>
</feature>
<name>A0A7S3V936_9STRA</name>